<dbReference type="AlphaFoldDB" id="A0A8T5GGA3"/>
<dbReference type="Pfam" id="PF07866">
    <property type="entry name" value="DUF1653"/>
    <property type="match status" value="1"/>
</dbReference>
<protein>
    <submittedName>
        <fullName evidence="2">DUF1653 domain-containing protein</fullName>
    </submittedName>
</protein>
<dbReference type="Proteomes" id="UP000722459">
    <property type="component" value="Unassembled WGS sequence"/>
</dbReference>
<accession>A0A8T5GGA3</accession>
<dbReference type="EMBL" id="JABJNZ010000059">
    <property type="protein sequence ID" value="MBT4870840.1"/>
    <property type="molecule type" value="Genomic_DNA"/>
</dbReference>
<gene>
    <name evidence="2" type="ORF">HON47_04660</name>
</gene>
<evidence type="ECO:0000313" key="3">
    <source>
        <dbReference type="Proteomes" id="UP000722459"/>
    </source>
</evidence>
<name>A0A8T5GGA3_9ARCH</name>
<sequence length="77" mass="9151">MELEVGQIWNHYKRPSQRYEIIAIAKDSDTLEEVIVYKALYQGEFKFGQIWARKINDFLGTVEKNGEQINRFNLVEE</sequence>
<feature type="domain" description="DUF1653" evidence="1">
    <location>
        <begin position="8"/>
        <end position="73"/>
    </location>
</feature>
<organism evidence="2 3">
    <name type="scientific">Candidatus Iainarchaeum sp</name>
    <dbReference type="NCBI Taxonomy" id="3101447"/>
    <lineage>
        <taxon>Archaea</taxon>
        <taxon>Candidatus Iainarchaeota</taxon>
        <taxon>Candidatus Iainarchaeia</taxon>
        <taxon>Candidatus Iainarchaeales</taxon>
        <taxon>Candidatus Iainarchaeaceae</taxon>
        <taxon>Candidatus Iainarchaeum</taxon>
    </lineage>
</organism>
<evidence type="ECO:0000259" key="1">
    <source>
        <dbReference type="Pfam" id="PF07866"/>
    </source>
</evidence>
<dbReference type="InterPro" id="IPR023387">
    <property type="entry name" value="DUF1653-like_dom"/>
</dbReference>
<proteinExistence type="predicted"/>
<evidence type="ECO:0000313" key="2">
    <source>
        <dbReference type="EMBL" id="MBT4870840.1"/>
    </source>
</evidence>
<dbReference type="InterPro" id="IPR037135">
    <property type="entry name" value="DUF1653-like_dom_sf"/>
</dbReference>
<reference evidence="2" key="1">
    <citation type="journal article" date="2021" name="ISME J.">
        <title>Mercury methylation by metabolically versatile and cosmopolitan marine bacteria.</title>
        <authorList>
            <person name="Lin H."/>
            <person name="Ascher D.B."/>
            <person name="Myung Y."/>
            <person name="Lamborg C.H."/>
            <person name="Hallam S.J."/>
            <person name="Gionfriddo C.M."/>
            <person name="Holt K.E."/>
            <person name="Moreau J.W."/>
        </authorList>
    </citation>
    <scope>NUCLEOTIDE SEQUENCE</scope>
    <source>
        <strain evidence="2">SI075_bin30</strain>
    </source>
</reference>
<dbReference type="Gene3D" id="2.30.30.320">
    <property type="entry name" value="DUF1653-like domain"/>
    <property type="match status" value="1"/>
</dbReference>
<comment type="caution">
    <text evidence="2">The sequence shown here is derived from an EMBL/GenBank/DDBJ whole genome shotgun (WGS) entry which is preliminary data.</text>
</comment>